<sequence length="90" mass="10127">MNIVWPCRYAGIKQVSKSLISHRRPYELRNEEPHRAQRNGSSLCTMQGSSSRYQVCEVAGKNVGAGKLKGRAKLMRKICTSTALRRDSFA</sequence>
<dbReference type="HOGENOM" id="CLU_2441695_0_0_1"/>
<evidence type="ECO:0000313" key="2">
    <source>
        <dbReference type="Proteomes" id="UP000054018"/>
    </source>
</evidence>
<accession>A0A0C9XV30</accession>
<dbReference type="EMBL" id="KN833862">
    <property type="protein sequence ID" value="KIK16285.1"/>
    <property type="molecule type" value="Genomic_DNA"/>
</dbReference>
<dbReference type="AlphaFoldDB" id="A0A0C9XV30"/>
<proteinExistence type="predicted"/>
<organism evidence="1 2">
    <name type="scientific">Pisolithus microcarpus 441</name>
    <dbReference type="NCBI Taxonomy" id="765257"/>
    <lineage>
        <taxon>Eukaryota</taxon>
        <taxon>Fungi</taxon>
        <taxon>Dikarya</taxon>
        <taxon>Basidiomycota</taxon>
        <taxon>Agaricomycotina</taxon>
        <taxon>Agaricomycetes</taxon>
        <taxon>Agaricomycetidae</taxon>
        <taxon>Boletales</taxon>
        <taxon>Sclerodermatineae</taxon>
        <taxon>Pisolithaceae</taxon>
        <taxon>Pisolithus</taxon>
    </lineage>
</organism>
<protein>
    <submittedName>
        <fullName evidence="1">Uncharacterized protein</fullName>
    </submittedName>
</protein>
<reference evidence="1 2" key="1">
    <citation type="submission" date="2014-04" db="EMBL/GenBank/DDBJ databases">
        <authorList>
            <consortium name="DOE Joint Genome Institute"/>
            <person name="Kuo A."/>
            <person name="Kohler A."/>
            <person name="Costa M.D."/>
            <person name="Nagy L.G."/>
            <person name="Floudas D."/>
            <person name="Copeland A."/>
            <person name="Barry K.W."/>
            <person name="Cichocki N."/>
            <person name="Veneault-Fourrey C."/>
            <person name="LaButti K."/>
            <person name="Lindquist E.A."/>
            <person name="Lipzen A."/>
            <person name="Lundell T."/>
            <person name="Morin E."/>
            <person name="Murat C."/>
            <person name="Sun H."/>
            <person name="Tunlid A."/>
            <person name="Henrissat B."/>
            <person name="Grigoriev I.V."/>
            <person name="Hibbett D.S."/>
            <person name="Martin F."/>
            <person name="Nordberg H.P."/>
            <person name="Cantor M.N."/>
            <person name="Hua S.X."/>
        </authorList>
    </citation>
    <scope>NUCLEOTIDE SEQUENCE [LARGE SCALE GENOMIC DNA]</scope>
    <source>
        <strain evidence="1 2">441</strain>
    </source>
</reference>
<reference evidence="2" key="2">
    <citation type="submission" date="2015-01" db="EMBL/GenBank/DDBJ databases">
        <title>Evolutionary Origins and Diversification of the Mycorrhizal Mutualists.</title>
        <authorList>
            <consortium name="DOE Joint Genome Institute"/>
            <consortium name="Mycorrhizal Genomics Consortium"/>
            <person name="Kohler A."/>
            <person name="Kuo A."/>
            <person name="Nagy L.G."/>
            <person name="Floudas D."/>
            <person name="Copeland A."/>
            <person name="Barry K.W."/>
            <person name="Cichocki N."/>
            <person name="Veneault-Fourrey C."/>
            <person name="LaButti K."/>
            <person name="Lindquist E.A."/>
            <person name="Lipzen A."/>
            <person name="Lundell T."/>
            <person name="Morin E."/>
            <person name="Murat C."/>
            <person name="Riley R."/>
            <person name="Ohm R."/>
            <person name="Sun H."/>
            <person name="Tunlid A."/>
            <person name="Henrissat B."/>
            <person name="Grigoriev I.V."/>
            <person name="Hibbett D.S."/>
            <person name="Martin F."/>
        </authorList>
    </citation>
    <scope>NUCLEOTIDE SEQUENCE [LARGE SCALE GENOMIC DNA]</scope>
    <source>
        <strain evidence="2">441</strain>
    </source>
</reference>
<keyword evidence="2" id="KW-1185">Reference proteome</keyword>
<name>A0A0C9XV30_9AGAM</name>
<evidence type="ECO:0000313" key="1">
    <source>
        <dbReference type="EMBL" id="KIK16285.1"/>
    </source>
</evidence>
<dbReference type="Proteomes" id="UP000054018">
    <property type="component" value="Unassembled WGS sequence"/>
</dbReference>
<gene>
    <name evidence="1" type="ORF">PISMIDRAFT_269453</name>
</gene>